<reference evidence="9" key="1">
    <citation type="submission" date="2018-06" db="EMBL/GenBank/DDBJ databases">
        <authorList>
            <person name="Zhirakovskaya E."/>
        </authorList>
    </citation>
    <scope>NUCLEOTIDE SEQUENCE</scope>
</reference>
<keyword evidence="2" id="KW-1003">Cell membrane</keyword>
<evidence type="ECO:0000256" key="1">
    <source>
        <dbReference type="ARBA" id="ARBA00004651"/>
    </source>
</evidence>
<feature type="transmembrane region" description="Helical" evidence="6">
    <location>
        <begin position="427"/>
        <end position="449"/>
    </location>
</feature>
<dbReference type="AlphaFoldDB" id="A0A3B0RYC3"/>
<dbReference type="InterPro" id="IPR003838">
    <property type="entry name" value="ABC3_permease_C"/>
</dbReference>
<feature type="transmembrane region" description="Helical" evidence="6">
    <location>
        <begin position="306"/>
        <end position="335"/>
    </location>
</feature>
<feature type="transmembrane region" description="Helical" evidence="6">
    <location>
        <begin position="804"/>
        <end position="829"/>
    </location>
</feature>
<evidence type="ECO:0000313" key="9">
    <source>
        <dbReference type="EMBL" id="VAV96462.1"/>
    </source>
</evidence>
<evidence type="ECO:0000259" key="7">
    <source>
        <dbReference type="Pfam" id="PF02687"/>
    </source>
</evidence>
<feature type="transmembrane region" description="Helical" evidence="6">
    <location>
        <begin position="761"/>
        <end position="792"/>
    </location>
</feature>
<feature type="domain" description="ABC3 transporter permease C-terminal" evidence="7">
    <location>
        <begin position="720"/>
        <end position="830"/>
    </location>
</feature>
<feature type="transmembrane region" description="Helical" evidence="6">
    <location>
        <begin position="720"/>
        <end position="740"/>
    </location>
</feature>
<dbReference type="InterPro" id="IPR025857">
    <property type="entry name" value="MacB_PCD"/>
</dbReference>
<feature type="transmembrane region" description="Helical" evidence="6">
    <location>
        <begin position="481"/>
        <end position="498"/>
    </location>
</feature>
<keyword evidence="5 6" id="KW-0472">Membrane</keyword>
<keyword evidence="3 6" id="KW-0812">Transmembrane</keyword>
<dbReference type="GO" id="GO:0005886">
    <property type="term" value="C:plasma membrane"/>
    <property type="evidence" value="ECO:0007669"/>
    <property type="project" value="UniProtKB-SubCell"/>
</dbReference>
<protein>
    <submittedName>
        <fullName evidence="9">ABC transporter, fused permease protein</fullName>
    </submittedName>
</protein>
<dbReference type="EMBL" id="UOED01000107">
    <property type="protein sequence ID" value="VAV96462.1"/>
    <property type="molecule type" value="Genomic_DNA"/>
</dbReference>
<gene>
    <name evidence="9" type="ORF">MNBD_ALPHA02-2418</name>
</gene>
<organism evidence="9">
    <name type="scientific">hydrothermal vent metagenome</name>
    <dbReference type="NCBI Taxonomy" id="652676"/>
    <lineage>
        <taxon>unclassified sequences</taxon>
        <taxon>metagenomes</taxon>
        <taxon>ecological metagenomes</taxon>
    </lineage>
</organism>
<evidence type="ECO:0000259" key="8">
    <source>
        <dbReference type="Pfam" id="PF12704"/>
    </source>
</evidence>
<keyword evidence="4 6" id="KW-1133">Transmembrane helix</keyword>
<evidence type="ECO:0000256" key="5">
    <source>
        <dbReference type="ARBA" id="ARBA00023136"/>
    </source>
</evidence>
<evidence type="ECO:0000256" key="2">
    <source>
        <dbReference type="ARBA" id="ARBA00022475"/>
    </source>
</evidence>
<accession>A0A3B0RYC3</accession>
<feature type="domain" description="MacB-like periplasmic core" evidence="8">
    <location>
        <begin position="29"/>
        <end position="197"/>
    </location>
</feature>
<feature type="transmembrane region" description="Helical" evidence="6">
    <location>
        <begin position="355"/>
        <end position="379"/>
    </location>
</feature>
<comment type="subcellular location">
    <subcellularLocation>
        <location evidence="1">Cell membrane</location>
        <topology evidence="1">Multi-pass membrane protein</topology>
    </subcellularLocation>
</comment>
<dbReference type="Pfam" id="PF02687">
    <property type="entry name" value="FtsX"/>
    <property type="match status" value="2"/>
</dbReference>
<dbReference type="Pfam" id="PF12704">
    <property type="entry name" value="MacB_PCD"/>
    <property type="match status" value="1"/>
</dbReference>
<dbReference type="InterPro" id="IPR038766">
    <property type="entry name" value="Membrane_comp_ABC_pdt"/>
</dbReference>
<dbReference type="PANTHER" id="PTHR30287">
    <property type="entry name" value="MEMBRANE COMPONENT OF PREDICTED ABC SUPERFAMILY METABOLITE UPTAKE TRANSPORTER"/>
    <property type="match status" value="1"/>
</dbReference>
<feature type="transmembrane region" description="Helical" evidence="6">
    <location>
        <begin position="261"/>
        <end position="285"/>
    </location>
</feature>
<evidence type="ECO:0000256" key="6">
    <source>
        <dbReference type="SAM" id="Phobius"/>
    </source>
</evidence>
<name>A0A3B0RYC3_9ZZZZ</name>
<feature type="domain" description="ABC3 transporter permease C-terminal" evidence="7">
    <location>
        <begin position="265"/>
        <end position="381"/>
    </location>
</feature>
<feature type="transmembrane region" description="Helical" evidence="6">
    <location>
        <begin position="400"/>
        <end position="421"/>
    </location>
</feature>
<evidence type="ECO:0000256" key="3">
    <source>
        <dbReference type="ARBA" id="ARBA00022692"/>
    </source>
</evidence>
<sequence>MSRVFLTSALKFALRESRSALSHFKTFISCLFLGTAIIAGVGSVTANISDSIHQDGKIFLGGDMQISQLQKPFNKEEKDFFAQWGTISEIATLRTMAQVENDGSLVDLKAVDGAYPLYGNLTLLEGTYGPETLSVRDGRWGIILSDALATRLNLNIGGQLKLGTKDYEVRGIIKKEPDVNSQGFQLAPGATIALKSLFENSLVQPGSLIRFYTRIKLNQNVISNILKDNIKKKYPDRGWGIRDSNSGGTGLRRFVSRMGQFMTLVGLTALLVGGVGVSNAVRSYLEGKRNTIATYKILGGTSRIILFTYLGQILLIASGAILLGLITGAALPVIAGEFLQESLPVDMNLSVYPKPLILAVFYSFSVALIFTLWPLGKAVQLPAARLFRQTVSVRRATKQSLPYILVISALIISLVFVIIYTSEFRRLAAVTLVAATGAFLILSASGFLIRKLARTVPRPKSPIFRIALSNIYRPGNSTSSIIMSMGLGLILFTAIALIENNLLREIGDKAEGEAPTFFFIDIQKNQFDDFTGYLKNREGVLSYRTVPNLRGRITHVKAIESAKVNVKPEGKWILRGDKGITFSHSLPADNIITAGKWWPEDYNGPPQVSISEQMAQSMDLVIGDEISVNILGRDFILPISSIRRFSWENFGINYVMMVDPNSLKDAPFTYVATAKTRPAQEAAIYRELYQKFPGASIVRMKEVLENALTLLGKISGAIDVMAAITIISGVLVLAGAIAAGHKSRIYDAAVLKVVGATRWDILKAYVIEFILLGILTGVVAILLGSLAAYMVITRVMEMPWQLPFDIPLVTVSGSILVTLVFGMVSIWLAMSVRPTHILRNQ</sequence>
<evidence type="ECO:0000256" key="4">
    <source>
        <dbReference type="ARBA" id="ARBA00022989"/>
    </source>
</evidence>
<dbReference type="PANTHER" id="PTHR30287:SF1">
    <property type="entry name" value="INNER MEMBRANE PROTEIN"/>
    <property type="match status" value="1"/>
</dbReference>
<proteinExistence type="predicted"/>